<dbReference type="SUPFAM" id="SSF56176">
    <property type="entry name" value="FAD-binding/transporter-associated domain-like"/>
    <property type="match status" value="1"/>
</dbReference>
<dbReference type="InterPro" id="IPR051312">
    <property type="entry name" value="Diverse_Substr_Oxidored"/>
</dbReference>
<evidence type="ECO:0000256" key="1">
    <source>
        <dbReference type="ARBA" id="ARBA00022630"/>
    </source>
</evidence>
<dbReference type="PANTHER" id="PTHR42659:SF2">
    <property type="entry name" value="XANTHINE DEHYDROGENASE SUBUNIT C-RELATED"/>
    <property type="match status" value="1"/>
</dbReference>
<dbReference type="InterPro" id="IPR036318">
    <property type="entry name" value="FAD-bd_PCMH-like_sf"/>
</dbReference>
<dbReference type="Gene3D" id="3.30.390.50">
    <property type="entry name" value="CO dehydrogenase flavoprotein, C-terminal domain"/>
    <property type="match status" value="1"/>
</dbReference>
<protein>
    <submittedName>
        <fullName evidence="5">Carbon monoxide dehydrogenase</fullName>
    </submittedName>
</protein>
<keyword evidence="6" id="KW-1185">Reference proteome</keyword>
<dbReference type="Gene3D" id="3.30.465.10">
    <property type="match status" value="1"/>
</dbReference>
<dbReference type="Pfam" id="PF00941">
    <property type="entry name" value="FAD_binding_5"/>
    <property type="match status" value="1"/>
</dbReference>
<organism evidence="5 6">
    <name type="scientific">Bordetella genomosp. 4</name>
    <dbReference type="NCBI Taxonomy" id="463044"/>
    <lineage>
        <taxon>Bacteria</taxon>
        <taxon>Pseudomonadati</taxon>
        <taxon>Pseudomonadota</taxon>
        <taxon>Betaproteobacteria</taxon>
        <taxon>Burkholderiales</taxon>
        <taxon>Alcaligenaceae</taxon>
        <taxon>Bordetella</taxon>
    </lineage>
</organism>
<comment type="caution">
    <text evidence="5">The sequence shown here is derived from an EMBL/GenBank/DDBJ whole genome shotgun (WGS) entry which is preliminary data.</text>
</comment>
<dbReference type="EMBL" id="NEVQ01000022">
    <property type="protein sequence ID" value="OZI51019.1"/>
    <property type="molecule type" value="Genomic_DNA"/>
</dbReference>
<dbReference type="Gene3D" id="3.30.43.10">
    <property type="entry name" value="Uridine Diphospho-n-acetylenolpyruvylglucosamine Reductase, domain 2"/>
    <property type="match status" value="1"/>
</dbReference>
<evidence type="ECO:0000256" key="3">
    <source>
        <dbReference type="ARBA" id="ARBA00023002"/>
    </source>
</evidence>
<name>A0A261TN40_9BORD</name>
<dbReference type="SUPFAM" id="SSF55447">
    <property type="entry name" value="CO dehydrogenase flavoprotein C-terminal domain-like"/>
    <property type="match status" value="1"/>
</dbReference>
<dbReference type="GO" id="GO:0071949">
    <property type="term" value="F:FAD binding"/>
    <property type="evidence" value="ECO:0007669"/>
    <property type="project" value="InterPro"/>
</dbReference>
<keyword evidence="1" id="KW-0285">Flavoprotein</keyword>
<dbReference type="InterPro" id="IPR016166">
    <property type="entry name" value="FAD-bd_PCMH"/>
</dbReference>
<evidence type="ECO:0000313" key="6">
    <source>
        <dbReference type="Proteomes" id="UP000216885"/>
    </source>
</evidence>
<gene>
    <name evidence="5" type="ORF">CAL20_23900</name>
</gene>
<evidence type="ECO:0000256" key="2">
    <source>
        <dbReference type="ARBA" id="ARBA00022827"/>
    </source>
</evidence>
<dbReference type="PANTHER" id="PTHR42659">
    <property type="entry name" value="XANTHINE DEHYDROGENASE SUBUNIT C-RELATED"/>
    <property type="match status" value="1"/>
</dbReference>
<dbReference type="AlphaFoldDB" id="A0A261TN40"/>
<keyword evidence="3" id="KW-0560">Oxidoreductase</keyword>
<dbReference type="InterPro" id="IPR005107">
    <property type="entry name" value="CO_DH_flav_C"/>
</dbReference>
<dbReference type="InterPro" id="IPR036683">
    <property type="entry name" value="CO_DH_flav_C_dom_sf"/>
</dbReference>
<keyword evidence="2" id="KW-0274">FAD</keyword>
<reference evidence="5 6" key="1">
    <citation type="submission" date="2017-05" db="EMBL/GenBank/DDBJ databases">
        <title>Complete and WGS of Bordetella genogroups.</title>
        <authorList>
            <person name="Spilker T."/>
            <person name="LiPuma J."/>
        </authorList>
    </citation>
    <scope>NUCLEOTIDE SEQUENCE [LARGE SCALE GENOMIC DNA]</scope>
    <source>
        <strain evidence="5 6">AU9919</strain>
    </source>
</reference>
<dbReference type="Proteomes" id="UP000216885">
    <property type="component" value="Unassembled WGS sequence"/>
</dbReference>
<evidence type="ECO:0000313" key="5">
    <source>
        <dbReference type="EMBL" id="OZI51019.1"/>
    </source>
</evidence>
<dbReference type="SMART" id="SM01092">
    <property type="entry name" value="CO_deh_flav_C"/>
    <property type="match status" value="1"/>
</dbReference>
<dbReference type="RefSeq" id="WP_094839306.1">
    <property type="nucleotide sequence ID" value="NZ_NEVQ01000022.1"/>
</dbReference>
<dbReference type="PROSITE" id="PS51387">
    <property type="entry name" value="FAD_PCMH"/>
    <property type="match status" value="1"/>
</dbReference>
<dbReference type="InterPro" id="IPR016169">
    <property type="entry name" value="FAD-bd_PCMH_sub2"/>
</dbReference>
<dbReference type="InterPro" id="IPR002346">
    <property type="entry name" value="Mopterin_DH_FAD-bd"/>
</dbReference>
<dbReference type="GO" id="GO:0016491">
    <property type="term" value="F:oxidoreductase activity"/>
    <property type="evidence" value="ECO:0007669"/>
    <property type="project" value="UniProtKB-KW"/>
</dbReference>
<sequence length="282" mass="30683">MKPQAFDYIRADSAQDAVDALAELGSDGRILAGGQSLMAVLNMRLAQPAALIDISRAADLDYVKAENGWLTVGAAATQATVEWRADLHHEVPMLAQAIPFISHFQIRNRGTVCGSVAHADPSAELPLVLAALGGEVLLRTRRKQRVLPAEEFFQGMLMTARAADEIVEAVRYPMARPDTRYAFDEFSSRHGDFAIVSVAAVADDKQLTLAVGGVADRPTVRRWPRLQAPDLEAALNDFAWQLDAQDDAHASAIFRRHLVRTLGARALQRVAGRGDEVSGRKP</sequence>
<evidence type="ECO:0000259" key="4">
    <source>
        <dbReference type="PROSITE" id="PS51387"/>
    </source>
</evidence>
<dbReference type="InterPro" id="IPR016167">
    <property type="entry name" value="FAD-bd_PCMH_sub1"/>
</dbReference>
<feature type="domain" description="FAD-binding PCMH-type" evidence="4">
    <location>
        <begin position="1"/>
        <end position="177"/>
    </location>
</feature>
<accession>A0A261TN40</accession>
<proteinExistence type="predicted"/>